<dbReference type="InParanoid" id="A0A165JS03"/>
<name>A0A165JS03_XYLHT</name>
<gene>
    <name evidence="1" type="ORF">L228DRAFT_14885</name>
</gene>
<sequence length="173" mass="19412">MIAETLPHELSLKLRNNETALKYHASDMDVWLTTMASMGADLTTRGNGRDQIREAFLQRETNRNIERFTKVAKHPLAFIIYRLAPIRCFRVEASISVFDTHVWTALGYILEILKGLCCTLGSMYTLHVIKGLDEVLWIIKGPSSSNSAIYGFIKHCFQCSRAMVVVDGSSAGN</sequence>
<dbReference type="RefSeq" id="XP_018192111.1">
    <property type="nucleotide sequence ID" value="XM_018329263.1"/>
</dbReference>
<proteinExistence type="predicted"/>
<dbReference type="Proteomes" id="UP000076632">
    <property type="component" value="Unassembled WGS sequence"/>
</dbReference>
<dbReference type="EMBL" id="KV407454">
    <property type="protein sequence ID" value="KZF26556.1"/>
    <property type="molecule type" value="Genomic_DNA"/>
</dbReference>
<accession>A0A165JS03</accession>
<evidence type="ECO:0000313" key="1">
    <source>
        <dbReference type="EMBL" id="KZF26556.1"/>
    </source>
</evidence>
<keyword evidence="2" id="KW-1185">Reference proteome</keyword>
<dbReference type="GeneID" id="28894400"/>
<evidence type="ECO:0000313" key="2">
    <source>
        <dbReference type="Proteomes" id="UP000076632"/>
    </source>
</evidence>
<reference evidence="1 2" key="1">
    <citation type="journal article" date="2016" name="Fungal Biol.">
        <title>The genome of Xylona heveae provides a window into fungal endophytism.</title>
        <authorList>
            <person name="Gazis R."/>
            <person name="Kuo A."/>
            <person name="Riley R."/>
            <person name="LaButti K."/>
            <person name="Lipzen A."/>
            <person name="Lin J."/>
            <person name="Amirebrahimi M."/>
            <person name="Hesse C.N."/>
            <person name="Spatafora J.W."/>
            <person name="Henrissat B."/>
            <person name="Hainaut M."/>
            <person name="Grigoriev I.V."/>
            <person name="Hibbett D.S."/>
        </authorList>
    </citation>
    <scope>NUCLEOTIDE SEQUENCE [LARGE SCALE GENOMIC DNA]</scope>
    <source>
        <strain evidence="1 2">TC161</strain>
    </source>
</reference>
<organism evidence="1 2">
    <name type="scientific">Xylona heveae (strain CBS 132557 / TC161)</name>
    <dbReference type="NCBI Taxonomy" id="1328760"/>
    <lineage>
        <taxon>Eukaryota</taxon>
        <taxon>Fungi</taxon>
        <taxon>Dikarya</taxon>
        <taxon>Ascomycota</taxon>
        <taxon>Pezizomycotina</taxon>
        <taxon>Xylonomycetes</taxon>
        <taxon>Xylonales</taxon>
        <taxon>Xylonaceae</taxon>
        <taxon>Xylona</taxon>
    </lineage>
</organism>
<dbReference type="AlphaFoldDB" id="A0A165JS03"/>
<protein>
    <submittedName>
        <fullName evidence="1">Uncharacterized protein</fullName>
    </submittedName>
</protein>